<dbReference type="AlphaFoldDB" id="A0A2P6VKA1"/>
<dbReference type="OrthoDB" id="511943at2759"/>
<proteinExistence type="predicted"/>
<name>A0A2P6VKA1_9CHLO</name>
<evidence type="ECO:0000313" key="2">
    <source>
        <dbReference type="Proteomes" id="UP000239649"/>
    </source>
</evidence>
<organism evidence="1 2">
    <name type="scientific">Micractinium conductrix</name>
    <dbReference type="NCBI Taxonomy" id="554055"/>
    <lineage>
        <taxon>Eukaryota</taxon>
        <taxon>Viridiplantae</taxon>
        <taxon>Chlorophyta</taxon>
        <taxon>core chlorophytes</taxon>
        <taxon>Trebouxiophyceae</taxon>
        <taxon>Chlorellales</taxon>
        <taxon>Chlorellaceae</taxon>
        <taxon>Chlorella clade</taxon>
        <taxon>Micractinium</taxon>
    </lineage>
</organism>
<sequence>MLRAVSRLAPRLAPRAEAALGSRSMSLAGMKGYDDKEAAEEMLFFKKEDERLLRRLLSKVRKSAEQHDVHAAKGAIEAERSALDAIVGKYKMSKEDIVALMDWKHNEHH</sequence>
<dbReference type="EMBL" id="LHPF02000004">
    <property type="protein sequence ID" value="PSC74515.1"/>
    <property type="molecule type" value="Genomic_DNA"/>
</dbReference>
<dbReference type="Proteomes" id="UP000239649">
    <property type="component" value="Unassembled WGS sequence"/>
</dbReference>
<protein>
    <submittedName>
        <fullName evidence="1">L-inducible nipa</fullName>
    </submittedName>
</protein>
<evidence type="ECO:0000313" key="1">
    <source>
        <dbReference type="EMBL" id="PSC74515.1"/>
    </source>
</evidence>
<reference evidence="1 2" key="1">
    <citation type="journal article" date="2018" name="Plant J.">
        <title>Genome sequences of Chlorella sorokiniana UTEX 1602 and Micractinium conductrix SAG 241.80: implications to maltose excretion by a green alga.</title>
        <authorList>
            <person name="Arriola M.B."/>
            <person name="Velmurugan N."/>
            <person name="Zhang Y."/>
            <person name="Plunkett M.H."/>
            <person name="Hondzo H."/>
            <person name="Barney B.M."/>
        </authorList>
    </citation>
    <scope>NUCLEOTIDE SEQUENCE [LARGE SCALE GENOMIC DNA]</scope>
    <source>
        <strain evidence="1 2">SAG 241.80</strain>
    </source>
</reference>
<comment type="caution">
    <text evidence="1">The sequence shown here is derived from an EMBL/GenBank/DDBJ whole genome shotgun (WGS) entry which is preliminary data.</text>
</comment>
<dbReference type="STRING" id="554055.A0A2P6VKA1"/>
<accession>A0A2P6VKA1</accession>
<gene>
    <name evidence="1" type="ORF">C2E20_2275</name>
</gene>
<keyword evidence="2" id="KW-1185">Reference proteome</keyword>